<feature type="transmembrane region" description="Helical" evidence="1">
    <location>
        <begin position="439"/>
        <end position="457"/>
    </location>
</feature>
<sequence>MFLKIFLFEIQSKLRRPAIYVYFAVILMLTVACFANGAVPAGEKEHYNSPYLIAQWFAMMSMLMMLIASSMMGTALYRDIESNTHSYYLTYPITPAGYFWGRFSGSFLCLLLTGLAIPAGIYLGSLSGPFLGGLDKGNYGPNQLSYYLQPFLCIALPNLVFTSCFFFGLVALTRNVKVIYTGGLILFLGYFLSIFFLAQTHNDALINLSDAFGVTNIRNHSGSISALDKNNTLFPVSGPFLVNRIVWTAIGILFLTFAWSRFSFTRFFSGRKVKTLKLTNTQLTALNPAVKAKISFDRAYNRRTLYTLFRIELSNLFRDNYFWIIIGCGLALLIFIFWTGSNTHGVPDLPRTIEFLQIGPFFTFIFFLIVFYIGEALHRDRSTRYAVIGDALPPPTWVLNSAKLLALLFLGSCLAFLPLLVGVPIQLAKGFYQFDLPLYLQYILTVILPKLLEMVVFGYTVHVLVNNKFVGHAVAISLWLAVFLLRDSGIFDYNLLLYSYTPNVLLSDMDGLGDMAVPVYWFTIYWLFGGGLLVIIAALFYYRGISSSFVERLKMVPHRFGTYNRIAAGLLFTGFILIGSYIYYNVSYLNVFLTEGERESRAITYEKVLKPYAGLPLPRITRIKMQTDLYPDHRAVYINAEVTIVNKNERPIESLLMDADEITAYTLKQGNEVLAFTCPLTYKRAAFSFFRPQRDTAEFRLYRLNRPIAPGDSTVLQVRAEITQRGFSNNLYISDRLLNGTFITALLPNFGYDENEEVNNRYVRKKNGLPLKTNDDAASDDPGAVNLLREGKTTGLIHLDLTVSTSGDQTAVAPGALTNTWRRNDRNYFHYSQRRTGIYGQFSILSARYATLQDSTRLPDAHQVNVQLFYHPQHQANVQDFMSAYRDGLRYFSAAWGDYPFQDIRLAETPDVGGEETSMATLDVYNERFGWNADLKDGDQTNYCYFETARNLAEQWWRFQVAPNATKSAWIIPEGLSRYGALKLAESKYGKNNIKSLLQQQAGTYFFLRDRLHIKEVPVLYAKEDRWSGLAGKAGVLLYGLSDLVGEDRLNAALREFKNSYAFKKDPPYAGSIDLYNCIKKQVPEAFQYYLRDNWEKVTIYNNQVNTLNVASTGSNNNFLVTLEVNVAKVYLDSLGNETPARSMNDFIDIGVFAADTKGRNGRTQSNPLVFRKYWLSAGKHVIQMTVHGKPTYAGIDPMNKLIDKRPEDNIKVFR</sequence>
<dbReference type="eggNOG" id="COG0308">
    <property type="taxonomic scope" value="Bacteria"/>
</dbReference>
<dbReference type="HOGENOM" id="CLU_007999_0_0_10"/>
<dbReference type="PROSITE" id="PS51257">
    <property type="entry name" value="PROKAR_LIPOPROTEIN"/>
    <property type="match status" value="1"/>
</dbReference>
<feature type="transmembrane region" description="Helical" evidence="1">
    <location>
        <begin position="355"/>
        <end position="374"/>
    </location>
</feature>
<reference evidence="2" key="1">
    <citation type="submission" date="2011-09" db="EMBL/GenBank/DDBJ databases">
        <title>The permanent draft genome of Mucilaginibacter paludis DSM 18603.</title>
        <authorList>
            <consortium name="US DOE Joint Genome Institute (JGI-PGF)"/>
            <person name="Lucas S."/>
            <person name="Han J."/>
            <person name="Lapidus A."/>
            <person name="Bruce D."/>
            <person name="Goodwin L."/>
            <person name="Pitluck S."/>
            <person name="Peters L."/>
            <person name="Kyrpides N."/>
            <person name="Mavromatis K."/>
            <person name="Ivanova N."/>
            <person name="Mikhailova N."/>
            <person name="Held B."/>
            <person name="Detter J.C."/>
            <person name="Tapia R."/>
            <person name="Han C."/>
            <person name="Land M."/>
            <person name="Hauser L."/>
            <person name="Markowitz V."/>
            <person name="Cheng J.-F."/>
            <person name="Hugenholtz P."/>
            <person name="Woyke T."/>
            <person name="Wu D."/>
            <person name="Tindall B."/>
            <person name="Brambilla E."/>
            <person name="Klenk H.-P."/>
            <person name="Eisen J.A."/>
        </authorList>
    </citation>
    <scope>NUCLEOTIDE SEQUENCE [LARGE SCALE GENOMIC DNA]</scope>
    <source>
        <strain evidence="2">DSM 18603</strain>
    </source>
</reference>
<evidence type="ECO:0000256" key="1">
    <source>
        <dbReference type="SAM" id="Phobius"/>
    </source>
</evidence>
<keyword evidence="1" id="KW-0472">Membrane</keyword>
<evidence type="ECO:0000313" key="2">
    <source>
        <dbReference type="EMBL" id="EHQ26975.1"/>
    </source>
</evidence>
<feature type="transmembrane region" description="Helical" evidence="1">
    <location>
        <begin position="53"/>
        <end position="77"/>
    </location>
</feature>
<feature type="transmembrane region" description="Helical" evidence="1">
    <location>
        <begin position="178"/>
        <end position="198"/>
    </location>
</feature>
<feature type="transmembrane region" description="Helical" evidence="1">
    <location>
        <begin position="20"/>
        <end position="41"/>
    </location>
</feature>
<evidence type="ECO:0000313" key="3">
    <source>
        <dbReference type="Proteomes" id="UP000002774"/>
    </source>
</evidence>
<name>H1YAD2_9SPHI</name>
<accession>H1YAD2</accession>
<dbReference type="SUPFAM" id="SSF55486">
    <property type="entry name" value="Metalloproteases ('zincins'), catalytic domain"/>
    <property type="match status" value="1"/>
</dbReference>
<feature type="transmembrane region" description="Helical" evidence="1">
    <location>
        <begin position="107"/>
        <end position="126"/>
    </location>
</feature>
<dbReference type="AlphaFoldDB" id="H1YAD2"/>
<proteinExistence type="predicted"/>
<dbReference type="STRING" id="714943.Mucpa_2864"/>
<organism evidence="2 3">
    <name type="scientific">Mucilaginibacter paludis DSM 18603</name>
    <dbReference type="NCBI Taxonomy" id="714943"/>
    <lineage>
        <taxon>Bacteria</taxon>
        <taxon>Pseudomonadati</taxon>
        <taxon>Bacteroidota</taxon>
        <taxon>Sphingobacteriia</taxon>
        <taxon>Sphingobacteriales</taxon>
        <taxon>Sphingobacteriaceae</taxon>
        <taxon>Mucilaginibacter</taxon>
    </lineage>
</organism>
<feature type="transmembrane region" description="Helical" evidence="1">
    <location>
        <begin position="469"/>
        <end position="486"/>
    </location>
</feature>
<dbReference type="Proteomes" id="UP000002774">
    <property type="component" value="Chromosome"/>
</dbReference>
<evidence type="ECO:0008006" key="4">
    <source>
        <dbReference type="Google" id="ProtNLM"/>
    </source>
</evidence>
<protein>
    <recommendedName>
        <fullName evidence="4">ABC-type transport system involved in multi-copper enzyme maturation, permease component</fullName>
    </recommendedName>
</protein>
<dbReference type="InterPro" id="IPR027268">
    <property type="entry name" value="Peptidase_M4/M1_CTD_sf"/>
</dbReference>
<feature type="transmembrane region" description="Helical" evidence="1">
    <location>
        <begin position="563"/>
        <end position="584"/>
    </location>
</feature>
<keyword evidence="1" id="KW-1133">Transmembrane helix</keyword>
<feature type="transmembrane region" description="Helical" evidence="1">
    <location>
        <begin position="404"/>
        <end position="427"/>
    </location>
</feature>
<feature type="transmembrane region" description="Helical" evidence="1">
    <location>
        <begin position="320"/>
        <end position="340"/>
    </location>
</feature>
<feature type="transmembrane region" description="Helical" evidence="1">
    <location>
        <begin position="146"/>
        <end position="171"/>
    </location>
</feature>
<dbReference type="OrthoDB" id="100605at2"/>
<keyword evidence="3" id="KW-1185">Reference proteome</keyword>
<feature type="transmembrane region" description="Helical" evidence="1">
    <location>
        <begin position="245"/>
        <end position="264"/>
    </location>
</feature>
<dbReference type="RefSeq" id="WP_008507224.1">
    <property type="nucleotide sequence ID" value="NZ_CM001403.1"/>
</dbReference>
<feature type="transmembrane region" description="Helical" evidence="1">
    <location>
        <begin position="519"/>
        <end position="542"/>
    </location>
</feature>
<gene>
    <name evidence="2" type="ORF">Mucpa_2864</name>
</gene>
<dbReference type="EMBL" id="CM001403">
    <property type="protein sequence ID" value="EHQ26975.1"/>
    <property type="molecule type" value="Genomic_DNA"/>
</dbReference>
<keyword evidence="1" id="KW-0812">Transmembrane</keyword>
<dbReference type="Gene3D" id="1.10.390.10">
    <property type="entry name" value="Neutral Protease Domain 2"/>
    <property type="match status" value="1"/>
</dbReference>